<dbReference type="STRING" id="1777137.AWB76_00911"/>
<organism evidence="1 2">
    <name type="scientific">Caballeronia temeraria</name>
    <dbReference type="NCBI Taxonomy" id="1777137"/>
    <lineage>
        <taxon>Bacteria</taxon>
        <taxon>Pseudomonadati</taxon>
        <taxon>Pseudomonadota</taxon>
        <taxon>Betaproteobacteria</taxon>
        <taxon>Burkholderiales</taxon>
        <taxon>Burkholderiaceae</taxon>
        <taxon>Caballeronia</taxon>
    </lineage>
</organism>
<dbReference type="EMBL" id="FCOI02000002">
    <property type="protein sequence ID" value="SAK46429.1"/>
    <property type="molecule type" value="Genomic_DNA"/>
</dbReference>
<gene>
    <name evidence="1" type="ORF">AWB76_00911</name>
</gene>
<name>A0A157ZLU2_9BURK</name>
<sequence length="108" mass="11593">MLDGDVAGGTYGPNGNQPDWSQWNIQAALFDSDAENQIGSFTVTNLSDPTVPDTNGLYQITASAGDTAKWPVGKAQFWISAQGPNGVTITDQPFWMRLRANPLSKYGA</sequence>
<reference evidence="2" key="1">
    <citation type="submission" date="2016-01" db="EMBL/GenBank/DDBJ databases">
        <authorList>
            <person name="Peeters Charlotte."/>
        </authorList>
    </citation>
    <scope>NUCLEOTIDE SEQUENCE [LARGE SCALE GENOMIC DNA]</scope>
</reference>
<accession>A0A157ZLU2</accession>
<keyword evidence="2" id="KW-1185">Reference proteome</keyword>
<protein>
    <submittedName>
        <fullName evidence="1">Uncharacterized protein</fullName>
    </submittedName>
</protein>
<evidence type="ECO:0000313" key="1">
    <source>
        <dbReference type="EMBL" id="SAK46429.1"/>
    </source>
</evidence>
<dbReference type="Proteomes" id="UP000054624">
    <property type="component" value="Unassembled WGS sequence"/>
</dbReference>
<evidence type="ECO:0000313" key="2">
    <source>
        <dbReference type="Proteomes" id="UP000054624"/>
    </source>
</evidence>
<proteinExistence type="predicted"/>
<dbReference type="AlphaFoldDB" id="A0A157ZLU2"/>